<evidence type="ECO:0000313" key="4">
    <source>
        <dbReference type="Proteomes" id="UP000033448"/>
    </source>
</evidence>
<comment type="caution">
    <text evidence="3">The sequence shown here is derived from an EMBL/GenBank/DDBJ whole genome shotgun (WGS) entry which is preliminary data.</text>
</comment>
<accession>A0A0F0KUT5</accession>
<keyword evidence="1" id="KW-0812">Transmembrane</keyword>
<keyword evidence="1" id="KW-1133">Transmembrane helix</keyword>
<evidence type="ECO:0000313" key="3">
    <source>
        <dbReference type="EMBL" id="KJL24648.1"/>
    </source>
</evidence>
<feature type="signal peptide" evidence="2">
    <location>
        <begin position="1"/>
        <end position="37"/>
    </location>
</feature>
<dbReference type="EMBL" id="JYIT01000073">
    <property type="protein sequence ID" value="KJL24648.1"/>
    <property type="molecule type" value="Genomic_DNA"/>
</dbReference>
<protein>
    <recommendedName>
        <fullName evidence="5">Gram-positive cocci surface proteins LPxTG domain-containing protein</fullName>
    </recommendedName>
</protein>
<dbReference type="Proteomes" id="UP000033448">
    <property type="component" value="Unassembled WGS sequence"/>
</dbReference>
<sequence length="233" mass="23688">MSPNSTSAKALRKAAYAAGAMSLAVAGILITVPAASAEDGTCTPAPAYDEQVLVTPEVPGTPGSPAVEEVWHWGNFQRYSWTGGPGGPGAGDIPPGDNWQANTVSYEGAGHGTDPVNEIFQAGTPGKADWFYWSADKIIDVEGQPAVPPTEGTPAVYTTVHHDAVTCPVTVVTPPTVTPPTTPAPAEETTHTIPVTVQTDGDTSWIPVAAGGLGALAAASLAGAGLLLRGRRS</sequence>
<feature type="chain" id="PRO_5002444647" description="Gram-positive cocci surface proteins LPxTG domain-containing protein" evidence="2">
    <location>
        <begin position="38"/>
        <end position="233"/>
    </location>
</feature>
<reference evidence="3 4" key="1">
    <citation type="submission" date="2015-02" db="EMBL/GenBank/DDBJ databases">
        <title>Draft genome sequences of ten Microbacterium spp. with emphasis on heavy metal contaminated environments.</title>
        <authorList>
            <person name="Corretto E."/>
        </authorList>
    </citation>
    <scope>NUCLEOTIDE SEQUENCE [LARGE SCALE GENOMIC DNA]</scope>
    <source>
        <strain evidence="3 4">DSM 23848</strain>
    </source>
</reference>
<keyword evidence="1" id="KW-0472">Membrane</keyword>
<dbReference type="RefSeq" id="WP_045250421.1">
    <property type="nucleotide sequence ID" value="NZ_JYIT01000073.1"/>
</dbReference>
<name>A0A0F0KUT5_9MICO</name>
<keyword evidence="4" id="KW-1185">Reference proteome</keyword>
<proteinExistence type="predicted"/>
<gene>
    <name evidence="3" type="ORF">RL72_01730</name>
</gene>
<evidence type="ECO:0000256" key="2">
    <source>
        <dbReference type="SAM" id="SignalP"/>
    </source>
</evidence>
<evidence type="ECO:0008006" key="5">
    <source>
        <dbReference type="Google" id="ProtNLM"/>
    </source>
</evidence>
<dbReference type="PATRIC" id="fig|582680.7.peg.1772"/>
<evidence type="ECO:0000256" key="1">
    <source>
        <dbReference type="SAM" id="Phobius"/>
    </source>
</evidence>
<feature type="transmembrane region" description="Helical" evidence="1">
    <location>
        <begin position="205"/>
        <end position="228"/>
    </location>
</feature>
<keyword evidence="2" id="KW-0732">Signal</keyword>
<dbReference type="AlphaFoldDB" id="A0A0F0KUT5"/>
<organism evidence="3 4">
    <name type="scientific">Microbacterium azadirachtae</name>
    <dbReference type="NCBI Taxonomy" id="582680"/>
    <lineage>
        <taxon>Bacteria</taxon>
        <taxon>Bacillati</taxon>
        <taxon>Actinomycetota</taxon>
        <taxon>Actinomycetes</taxon>
        <taxon>Micrococcales</taxon>
        <taxon>Microbacteriaceae</taxon>
        <taxon>Microbacterium</taxon>
    </lineage>
</organism>